<dbReference type="AlphaFoldDB" id="A0A8K0RLA3"/>
<protein>
    <submittedName>
        <fullName evidence="1">Uncharacterized protein</fullName>
    </submittedName>
</protein>
<keyword evidence="2" id="KW-1185">Reference proteome</keyword>
<name>A0A8K0RLA3_9HYPO</name>
<dbReference type="OrthoDB" id="10516142at2759"/>
<sequence length="391" mass="43833">MREGNFMATYLINELYWALPTHYYSSRLIYEEDFEAAVKLHRVASQFLLPGLAYLAKQAMLNMMGGQLSIHFIINTLKRFPVWCDANAEWIKNAMSLRARAIDPYSLVADLGGFANKVETGSPVMDGILEGLVAVKGRIPAMEALTGLQTVYQISARAKNRQQEEIQTRVNPASTTRHLPCNFNMSNQATNPNLPTAPPSMPNPGLNDPNSLYVPLVFDGGHFLYARRTMVALRFGIPVQLTEVMVNGSIPVPGLDKREARIFLHWIHHGQFRLMDTENGQNVAERRKCLMIECLSLYGAAMRYDLQDLARNALGYFSYFGDQIGVKNVLIMLSDYAFAGEGGEACIVEYTLRRCPMGQSGFLRVPHVFQARESYGMQHTIASVLLQLEVV</sequence>
<evidence type="ECO:0000313" key="2">
    <source>
        <dbReference type="Proteomes" id="UP000813427"/>
    </source>
</evidence>
<gene>
    <name evidence="1" type="ORF">BKA59DRAFT_516737</name>
</gene>
<reference evidence="1" key="1">
    <citation type="journal article" date="2021" name="Nat. Commun.">
        <title>Genetic determinants of endophytism in the Arabidopsis root mycobiome.</title>
        <authorList>
            <person name="Mesny F."/>
            <person name="Miyauchi S."/>
            <person name="Thiergart T."/>
            <person name="Pickel B."/>
            <person name="Atanasova L."/>
            <person name="Karlsson M."/>
            <person name="Huettel B."/>
            <person name="Barry K.W."/>
            <person name="Haridas S."/>
            <person name="Chen C."/>
            <person name="Bauer D."/>
            <person name="Andreopoulos W."/>
            <person name="Pangilinan J."/>
            <person name="LaButti K."/>
            <person name="Riley R."/>
            <person name="Lipzen A."/>
            <person name="Clum A."/>
            <person name="Drula E."/>
            <person name="Henrissat B."/>
            <person name="Kohler A."/>
            <person name="Grigoriev I.V."/>
            <person name="Martin F.M."/>
            <person name="Hacquard S."/>
        </authorList>
    </citation>
    <scope>NUCLEOTIDE SEQUENCE</scope>
    <source>
        <strain evidence="1">MPI-SDFR-AT-0068</strain>
    </source>
</reference>
<proteinExistence type="predicted"/>
<dbReference type="Proteomes" id="UP000813427">
    <property type="component" value="Unassembled WGS sequence"/>
</dbReference>
<organism evidence="1 2">
    <name type="scientific">Fusarium tricinctum</name>
    <dbReference type="NCBI Taxonomy" id="61284"/>
    <lineage>
        <taxon>Eukaryota</taxon>
        <taxon>Fungi</taxon>
        <taxon>Dikarya</taxon>
        <taxon>Ascomycota</taxon>
        <taxon>Pezizomycotina</taxon>
        <taxon>Sordariomycetes</taxon>
        <taxon>Hypocreomycetidae</taxon>
        <taxon>Hypocreales</taxon>
        <taxon>Nectriaceae</taxon>
        <taxon>Fusarium</taxon>
        <taxon>Fusarium tricinctum species complex</taxon>
    </lineage>
</organism>
<dbReference type="EMBL" id="JAGPXF010000007">
    <property type="protein sequence ID" value="KAH7236221.1"/>
    <property type="molecule type" value="Genomic_DNA"/>
</dbReference>
<accession>A0A8K0RLA3</accession>
<evidence type="ECO:0000313" key="1">
    <source>
        <dbReference type="EMBL" id="KAH7236221.1"/>
    </source>
</evidence>
<comment type="caution">
    <text evidence="1">The sequence shown here is derived from an EMBL/GenBank/DDBJ whole genome shotgun (WGS) entry which is preliminary data.</text>
</comment>